<proteinExistence type="predicted"/>
<accession>A0ABP1HR89</accession>
<gene>
    <name evidence="1" type="ORF">HINF_LOCUS16753</name>
</gene>
<keyword evidence="2" id="KW-1185">Reference proteome</keyword>
<dbReference type="Proteomes" id="UP001642409">
    <property type="component" value="Unassembled WGS sequence"/>
</dbReference>
<comment type="caution">
    <text evidence="1">The sequence shown here is derived from an EMBL/GenBank/DDBJ whole genome shotgun (WGS) entry which is preliminary data.</text>
</comment>
<dbReference type="EMBL" id="CAXDID020000041">
    <property type="protein sequence ID" value="CAL6000549.1"/>
    <property type="molecule type" value="Genomic_DNA"/>
</dbReference>
<organism evidence="1 2">
    <name type="scientific">Hexamita inflata</name>
    <dbReference type="NCBI Taxonomy" id="28002"/>
    <lineage>
        <taxon>Eukaryota</taxon>
        <taxon>Metamonada</taxon>
        <taxon>Diplomonadida</taxon>
        <taxon>Hexamitidae</taxon>
        <taxon>Hexamitinae</taxon>
        <taxon>Hexamita</taxon>
    </lineage>
</organism>
<evidence type="ECO:0000313" key="2">
    <source>
        <dbReference type="Proteomes" id="UP001642409"/>
    </source>
</evidence>
<evidence type="ECO:0000313" key="1">
    <source>
        <dbReference type="EMBL" id="CAL6000549.1"/>
    </source>
</evidence>
<sequence>MDNNLINDTIYVIIHSKTLRRRTKYTGTGTELTKSVDQKEYLALERDVRIQRQRIEELELSQIAATARLHANTLSIYGLQEQKIRQEQKIDYLNYIVKSIHPYINSRTVLSNEIEVFKKQKLDNDFKLDFNVHLALNEHIQKPKSKSNEIQPEEILDEIVNLLEGQIKDLKSELHIQKHISDHLNVKYQLKKNQRKIVKKRGIDEISLAESRIITNDLIKTIHQLNYTHNVLYALERKVKRQVQELQYGRGDVRVLKEAEQRMLEGEFEQ</sequence>
<name>A0ABP1HR89_9EUKA</name>
<reference evidence="1 2" key="1">
    <citation type="submission" date="2024-07" db="EMBL/GenBank/DDBJ databases">
        <authorList>
            <person name="Akdeniz Z."/>
        </authorList>
    </citation>
    <scope>NUCLEOTIDE SEQUENCE [LARGE SCALE GENOMIC DNA]</scope>
</reference>
<protein>
    <submittedName>
        <fullName evidence="1">Hypothetical_protein</fullName>
    </submittedName>
</protein>